<dbReference type="RefSeq" id="WP_210662558.1">
    <property type="nucleotide sequence ID" value="NZ_JAGKQQ010000002.1"/>
</dbReference>
<evidence type="ECO:0000313" key="2">
    <source>
        <dbReference type="Proteomes" id="UP000676565"/>
    </source>
</evidence>
<sequence>MSLLWTDGDRHIPCDYRIYNKDADARTKNDHFGDMIRGAPGASSPGASCSTGGTAAWII</sequence>
<proteinExistence type="predicted"/>
<protein>
    <submittedName>
        <fullName evidence="1">Uncharacterized protein</fullName>
    </submittedName>
</protein>
<evidence type="ECO:0000313" key="1">
    <source>
        <dbReference type="EMBL" id="MBP3960468.1"/>
    </source>
</evidence>
<accession>A0ABS5C3J7</accession>
<organism evidence="1 2">
    <name type="scientific">Gemmata palustris</name>
    <dbReference type="NCBI Taxonomy" id="2822762"/>
    <lineage>
        <taxon>Bacteria</taxon>
        <taxon>Pseudomonadati</taxon>
        <taxon>Planctomycetota</taxon>
        <taxon>Planctomycetia</taxon>
        <taxon>Gemmatales</taxon>
        <taxon>Gemmataceae</taxon>
        <taxon>Gemmata</taxon>
    </lineage>
</organism>
<gene>
    <name evidence="1" type="ORF">J8F10_35025</name>
</gene>
<dbReference type="EMBL" id="JAGKQQ010000002">
    <property type="protein sequence ID" value="MBP3960468.1"/>
    <property type="molecule type" value="Genomic_DNA"/>
</dbReference>
<keyword evidence="2" id="KW-1185">Reference proteome</keyword>
<dbReference type="Proteomes" id="UP000676565">
    <property type="component" value="Unassembled WGS sequence"/>
</dbReference>
<comment type="caution">
    <text evidence="1">The sequence shown here is derived from an EMBL/GenBank/DDBJ whole genome shotgun (WGS) entry which is preliminary data.</text>
</comment>
<reference evidence="1 2" key="1">
    <citation type="submission" date="2021-04" db="EMBL/GenBank/DDBJ databases">
        <authorList>
            <person name="Ivanova A."/>
        </authorList>
    </citation>
    <scope>NUCLEOTIDE SEQUENCE [LARGE SCALE GENOMIC DNA]</scope>
    <source>
        <strain evidence="1 2">G18</strain>
    </source>
</reference>
<name>A0ABS5C3J7_9BACT</name>